<feature type="transmembrane region" description="Helical" evidence="1">
    <location>
        <begin position="59"/>
        <end position="84"/>
    </location>
</feature>
<dbReference type="SUPFAM" id="SSF50044">
    <property type="entry name" value="SH3-domain"/>
    <property type="match status" value="1"/>
</dbReference>
<dbReference type="Proteomes" id="UP001306508">
    <property type="component" value="Unassembled WGS sequence"/>
</dbReference>
<reference evidence="3" key="1">
    <citation type="submission" date="2023-07" db="EMBL/GenBank/DDBJ databases">
        <title>A draft genome of Kazachstania heterogenica Y-27499.</title>
        <authorList>
            <person name="Donic C."/>
            <person name="Kralova J.S."/>
            <person name="Fidel L."/>
            <person name="Ben-Dor S."/>
            <person name="Jung S."/>
        </authorList>
    </citation>
    <scope>NUCLEOTIDE SEQUENCE [LARGE SCALE GENOMIC DNA]</scope>
    <source>
        <strain evidence="3">Y27499</strain>
    </source>
</reference>
<keyword evidence="1" id="KW-0472">Membrane</keyword>
<organism evidence="2 3">
    <name type="scientific">Arxiozyma heterogenica</name>
    <dbReference type="NCBI Taxonomy" id="278026"/>
    <lineage>
        <taxon>Eukaryota</taxon>
        <taxon>Fungi</taxon>
        <taxon>Dikarya</taxon>
        <taxon>Ascomycota</taxon>
        <taxon>Saccharomycotina</taxon>
        <taxon>Saccharomycetes</taxon>
        <taxon>Saccharomycetales</taxon>
        <taxon>Saccharomycetaceae</taxon>
        <taxon>Arxiozyma</taxon>
    </lineage>
</organism>
<proteinExistence type="predicted"/>
<evidence type="ECO:0000313" key="3">
    <source>
        <dbReference type="Proteomes" id="UP001306508"/>
    </source>
</evidence>
<dbReference type="AlphaFoldDB" id="A0AAN7WLF8"/>
<evidence type="ECO:0000313" key="2">
    <source>
        <dbReference type="EMBL" id="KAK5779620.1"/>
    </source>
</evidence>
<dbReference type="EMBL" id="JAWIZZ010000047">
    <property type="protein sequence ID" value="KAK5779620.1"/>
    <property type="molecule type" value="Genomic_DNA"/>
</dbReference>
<evidence type="ECO:0000256" key="1">
    <source>
        <dbReference type="SAM" id="Phobius"/>
    </source>
</evidence>
<accession>A0AAN7WLF8</accession>
<keyword evidence="1" id="KW-0812">Transmembrane</keyword>
<evidence type="ECO:0008006" key="4">
    <source>
        <dbReference type="Google" id="ProtNLM"/>
    </source>
</evidence>
<comment type="caution">
    <text evidence="2">The sequence shown here is derived from an EMBL/GenBank/DDBJ whole genome shotgun (WGS) entry which is preliminary data.</text>
</comment>
<protein>
    <recommendedName>
        <fullName evidence="4">SH3 domain-containing protein</fullName>
    </recommendedName>
</protein>
<name>A0AAN7WLF8_9SACH</name>
<sequence length="503" mass="57797">MITERCVYHERTGNVVENVASQTYSLNLSPTTEQSISTSTSRIKLTDLSTESKDVSGKIIGLSIGLPVGIFCFSLLIFLVYFYFIKNSILLSVQPVSPSESIKEPANTWFDKLFNLNCIHRRKDNNDIEKKYRISPYKSSNYHVSESQIQYKIGINPYNCKQYVSCHVQTPKDVHSKYPREKLQLLDKLSCNYVSKPHFPLTGNVEFTINKRNEGNDYDHDCKYPNVSFCEEDKDTENFTSKLVDNSFLDKETHRSSVYQKINNLLPRLTPTIQLKNLKILSRIDKNYVHEPVGFENERSPMLNKPRSIYSHNVNVFNLSNSNAELCGSSSSTGDTISEKIPIQGKYALTNYPIKKQVLDSNRIDANSKIVIEPVPLKRTNFKKANIKAESYEKELPEIPYHMLLDKEKSKGNNQFNTVLKVGRVYPVVRPYNPRLIDEISLSMGEYVRVLVVYEDNKWCLVEKCTIDGTSKSLINFGNQMRNDRKYLNDDRGIIPTESILKK</sequence>
<keyword evidence="3" id="KW-1185">Reference proteome</keyword>
<dbReference type="InterPro" id="IPR036028">
    <property type="entry name" value="SH3-like_dom_sf"/>
</dbReference>
<gene>
    <name evidence="2" type="ORF">RI543_003512</name>
</gene>
<keyword evidence="1" id="KW-1133">Transmembrane helix</keyword>